<dbReference type="Proteomes" id="UP000707731">
    <property type="component" value="Unassembled WGS sequence"/>
</dbReference>
<dbReference type="EMBL" id="JADLQN010000002">
    <property type="protein sequence ID" value="MBF6355845.1"/>
    <property type="molecule type" value="Genomic_DNA"/>
</dbReference>
<sequence>MADLLDRYQRSGGALDVAKNPDQPPVLQNNGNWACIGTRNGVEIKVIVDSNGNVITAYPLGGKGVTRNDAQGNPQPIN</sequence>
<evidence type="ECO:0000313" key="1">
    <source>
        <dbReference type="EMBL" id="MBF6355845.1"/>
    </source>
</evidence>
<organism evidence="1 2">
    <name type="scientific">Nocardia higoensis</name>
    <dbReference type="NCBI Taxonomy" id="228599"/>
    <lineage>
        <taxon>Bacteria</taxon>
        <taxon>Bacillati</taxon>
        <taxon>Actinomycetota</taxon>
        <taxon>Actinomycetes</taxon>
        <taxon>Mycobacteriales</taxon>
        <taxon>Nocardiaceae</taxon>
        <taxon>Nocardia</taxon>
    </lineage>
</organism>
<keyword evidence="2" id="KW-1185">Reference proteome</keyword>
<comment type="caution">
    <text evidence="1">The sequence shown here is derived from an EMBL/GenBank/DDBJ whole genome shotgun (WGS) entry which is preliminary data.</text>
</comment>
<protein>
    <submittedName>
        <fullName evidence="1">EndoU domain-containing protein</fullName>
    </submittedName>
</protein>
<accession>A0ABS0DBK0</accession>
<proteinExistence type="predicted"/>
<evidence type="ECO:0000313" key="2">
    <source>
        <dbReference type="Proteomes" id="UP000707731"/>
    </source>
</evidence>
<name>A0ABS0DBK0_9NOCA</name>
<gene>
    <name evidence="1" type="ORF">IU449_15030</name>
</gene>
<dbReference type="RefSeq" id="WP_195002731.1">
    <property type="nucleotide sequence ID" value="NZ_JADLQN010000002.1"/>
</dbReference>
<reference evidence="1 2" key="1">
    <citation type="submission" date="2020-10" db="EMBL/GenBank/DDBJ databases">
        <title>Identification of Nocardia species via Next-generation sequencing and recognition of intraspecies genetic diversity.</title>
        <authorList>
            <person name="Li P."/>
            <person name="Li P."/>
            <person name="Lu B."/>
        </authorList>
    </citation>
    <scope>NUCLEOTIDE SEQUENCE [LARGE SCALE GENOMIC DNA]</scope>
    <source>
        <strain evidence="1 2">BJ06-0143</strain>
    </source>
</reference>